<dbReference type="RefSeq" id="WP_011176982.1">
    <property type="nucleotide sequence ID" value="NC_005877.1"/>
</dbReference>
<gene>
    <name evidence="6" type="ordered locus">PTO0181</name>
</gene>
<reference evidence="6 7" key="1">
    <citation type="journal article" date="2004" name="Proc. Natl. Acad. Sci. U.S.A.">
        <title>Genome sequence of Picrophilus torridus and its implications for life around pH 0.</title>
        <authorList>
            <person name="Futterer O."/>
            <person name="Angelov A."/>
            <person name="Liesegang H."/>
            <person name="Gottschalk G."/>
            <person name="Schleper C."/>
            <person name="Schepers B."/>
            <person name="Dock C."/>
            <person name="Antranikian G."/>
            <person name="Liebl W."/>
        </authorList>
    </citation>
    <scope>NUCLEOTIDE SEQUENCE [LARGE SCALE GENOMIC DNA]</scope>
    <source>
        <strain evidence="7">ATCC 700027 / DSM 9790 / JCM 10055 / NBRC 100828</strain>
    </source>
</reference>
<dbReference type="InterPro" id="IPR000914">
    <property type="entry name" value="SBP_5_dom"/>
</dbReference>
<keyword evidence="4" id="KW-1133">Transmembrane helix</keyword>
<feature type="domain" description="Solute-binding protein family 5" evidence="5">
    <location>
        <begin position="83"/>
        <end position="547"/>
    </location>
</feature>
<organism evidence="6 7">
    <name type="scientific">Picrophilus torridus (strain ATCC 700027 / DSM 9790 / JCM 10055 / NBRC 100828 / KAW 2/3)</name>
    <dbReference type="NCBI Taxonomy" id="1122961"/>
    <lineage>
        <taxon>Archaea</taxon>
        <taxon>Methanobacteriati</taxon>
        <taxon>Thermoplasmatota</taxon>
        <taxon>Thermoplasmata</taxon>
        <taxon>Thermoplasmatales</taxon>
        <taxon>Picrophilaceae</taxon>
        <taxon>Picrophilus</taxon>
    </lineage>
</organism>
<dbReference type="STRING" id="263820.PTO0181"/>
<dbReference type="PaxDb" id="263820-PTO0181"/>
<dbReference type="Proteomes" id="UP000000438">
    <property type="component" value="Chromosome"/>
</dbReference>
<evidence type="ECO:0000256" key="1">
    <source>
        <dbReference type="ARBA" id="ARBA00005695"/>
    </source>
</evidence>
<protein>
    <submittedName>
        <fullName evidence="6">Extracellular solute-binding protein</fullName>
    </submittedName>
</protein>
<keyword evidence="4" id="KW-0812">Transmembrane</keyword>
<evidence type="ECO:0000256" key="2">
    <source>
        <dbReference type="ARBA" id="ARBA00022448"/>
    </source>
</evidence>
<sequence length="677" mass="75388">MASKNAKIIIAVVVVIIIIAAGVSVALLYHPKKVETAHVFTDTAQTMAPGSLDPASGFFTTNGPLFAAIFNTLLEFNGSSATQVVPVLAQHVYNHNDQNYTFDIWSFAKFSNNEPLNATSVWFSFYRGIVMGQGPYVADYPGILFNATNEGITGISLPWGLRAALVNAGYSLTGNLTEQYKQAAVDLDNILSNFNYNATEMKVMEYKDQAVVVNSNDNVTINTMEPYPFLLQDIAGWWGDILYPGYIDEHGGVVYNTQNSYINNNGAIGSGPYIIKSVSSGLSTIVLVKNPNYWVNGHASQIPAIAQPAHIPEIVIKYGLSHTDRLEDFDDNTSQISEVGPSSFKQIISGFYDKSEANGNLVKSYKVLGAFYISMNTQRSYTKNLHFREALYDSMNYVEELKTYNNNYNGTPEAYLELGPLSPQYGKAYYNPDNFPLPKQNITAAIQNLTIAGDECHFYVVLPNGTKIGDKSGTDLSSHTFTITGTSPPTALESEQVTIAIDSFDSIGLKFTAAYVTEGVVGSWNTAAETPHFVDLAWEPDFSDPVGQQLMAMYDIVDGGIGNKAWVDNSTLQHYFNFLDFINTTEQVNYMKNVSKIVYEQYAYIWLPVPYAYYFVQPYIHDFQYNTFMGYFYNLMYISYNGSSNNSFYTMHNLNYNTLNDLISCNVIAATKFFQIF</sequence>
<dbReference type="PANTHER" id="PTHR30290:SF9">
    <property type="entry name" value="OLIGOPEPTIDE-BINDING PROTEIN APPA"/>
    <property type="match status" value="1"/>
</dbReference>
<evidence type="ECO:0000256" key="4">
    <source>
        <dbReference type="SAM" id="Phobius"/>
    </source>
</evidence>
<dbReference type="Gene3D" id="3.10.105.10">
    <property type="entry name" value="Dipeptide-binding Protein, Domain 3"/>
    <property type="match status" value="1"/>
</dbReference>
<dbReference type="OrthoDB" id="57066at2157"/>
<dbReference type="KEGG" id="pto:PTO0181"/>
<dbReference type="PANTHER" id="PTHR30290">
    <property type="entry name" value="PERIPLASMIC BINDING COMPONENT OF ABC TRANSPORTER"/>
    <property type="match status" value="1"/>
</dbReference>
<proteinExistence type="inferred from homology"/>
<evidence type="ECO:0000256" key="3">
    <source>
        <dbReference type="ARBA" id="ARBA00022729"/>
    </source>
</evidence>
<keyword evidence="4" id="KW-0472">Membrane</keyword>
<dbReference type="eggNOG" id="arCOG01534">
    <property type="taxonomic scope" value="Archaea"/>
</dbReference>
<dbReference type="Pfam" id="PF00496">
    <property type="entry name" value="SBP_bac_5"/>
    <property type="match status" value="1"/>
</dbReference>
<dbReference type="SUPFAM" id="SSF53850">
    <property type="entry name" value="Periplasmic binding protein-like II"/>
    <property type="match status" value="1"/>
</dbReference>
<feature type="transmembrane region" description="Helical" evidence="4">
    <location>
        <begin position="7"/>
        <end position="29"/>
    </location>
</feature>
<dbReference type="InParanoid" id="Q6L2N6"/>
<dbReference type="HOGENOM" id="CLU_381144_0_0_2"/>
<dbReference type="GeneID" id="2845432"/>
<name>Q6L2N6_PICTO</name>
<keyword evidence="3" id="KW-0732">Signal</keyword>
<evidence type="ECO:0000313" key="7">
    <source>
        <dbReference type="Proteomes" id="UP000000438"/>
    </source>
</evidence>
<evidence type="ECO:0000259" key="5">
    <source>
        <dbReference type="Pfam" id="PF00496"/>
    </source>
</evidence>
<dbReference type="GO" id="GO:0015833">
    <property type="term" value="P:peptide transport"/>
    <property type="evidence" value="ECO:0007669"/>
    <property type="project" value="TreeGrafter"/>
</dbReference>
<accession>Q6L2N6</accession>
<dbReference type="InterPro" id="IPR039424">
    <property type="entry name" value="SBP_5"/>
</dbReference>
<evidence type="ECO:0000313" key="6">
    <source>
        <dbReference type="EMBL" id="AAT42766.1"/>
    </source>
</evidence>
<comment type="similarity">
    <text evidence="1">Belongs to the bacterial solute-binding protein 5 family.</text>
</comment>
<dbReference type="Gene3D" id="3.40.190.10">
    <property type="entry name" value="Periplasmic binding protein-like II"/>
    <property type="match status" value="1"/>
</dbReference>
<dbReference type="GO" id="GO:1904680">
    <property type="term" value="F:peptide transmembrane transporter activity"/>
    <property type="evidence" value="ECO:0007669"/>
    <property type="project" value="TreeGrafter"/>
</dbReference>
<dbReference type="EMBL" id="AE017261">
    <property type="protein sequence ID" value="AAT42766.1"/>
    <property type="molecule type" value="Genomic_DNA"/>
</dbReference>
<keyword evidence="2" id="KW-0813">Transport</keyword>
<dbReference type="AlphaFoldDB" id="Q6L2N6"/>